<dbReference type="AlphaFoldDB" id="A0A6A7BEM6"/>
<evidence type="ECO:0000256" key="1">
    <source>
        <dbReference type="SAM" id="MobiDB-lite"/>
    </source>
</evidence>
<feature type="region of interest" description="Disordered" evidence="1">
    <location>
        <begin position="19"/>
        <end position="39"/>
    </location>
</feature>
<organism evidence="2 3">
    <name type="scientific">Plenodomus tracheiphilus IPT5</name>
    <dbReference type="NCBI Taxonomy" id="1408161"/>
    <lineage>
        <taxon>Eukaryota</taxon>
        <taxon>Fungi</taxon>
        <taxon>Dikarya</taxon>
        <taxon>Ascomycota</taxon>
        <taxon>Pezizomycotina</taxon>
        <taxon>Dothideomycetes</taxon>
        <taxon>Pleosporomycetidae</taxon>
        <taxon>Pleosporales</taxon>
        <taxon>Pleosporineae</taxon>
        <taxon>Leptosphaeriaceae</taxon>
        <taxon>Plenodomus</taxon>
    </lineage>
</organism>
<evidence type="ECO:0000313" key="2">
    <source>
        <dbReference type="EMBL" id="KAF2853864.1"/>
    </source>
</evidence>
<dbReference type="Proteomes" id="UP000799423">
    <property type="component" value="Unassembled WGS sequence"/>
</dbReference>
<name>A0A6A7BEM6_9PLEO</name>
<keyword evidence="3" id="KW-1185">Reference proteome</keyword>
<sequence length="155" mass="17150">MPTAHPNCTLFMHMIETRTSSPKTRAQSANLRSDRSNTMCSVQQPRPHLILTCILQKPCVYHSSGIIMTPSTPPTALPLQGDTVITRLLLSAPRFARICSIHKVISPSAMSGFKETMETVCLSGHPEELLGDVYPQNMKVSPTDTCLDKYKPLQK</sequence>
<evidence type="ECO:0000313" key="3">
    <source>
        <dbReference type="Proteomes" id="UP000799423"/>
    </source>
</evidence>
<proteinExistence type="predicted"/>
<dbReference type="EMBL" id="MU006294">
    <property type="protein sequence ID" value="KAF2853864.1"/>
    <property type="molecule type" value="Genomic_DNA"/>
</dbReference>
<accession>A0A6A7BEM6</accession>
<gene>
    <name evidence="2" type="ORF">T440DRAFT_292084</name>
</gene>
<protein>
    <submittedName>
        <fullName evidence="2">Uncharacterized protein</fullName>
    </submittedName>
</protein>
<reference evidence="2" key="1">
    <citation type="submission" date="2020-01" db="EMBL/GenBank/DDBJ databases">
        <authorList>
            <consortium name="DOE Joint Genome Institute"/>
            <person name="Haridas S."/>
            <person name="Albert R."/>
            <person name="Binder M."/>
            <person name="Bloem J."/>
            <person name="Labutti K."/>
            <person name="Salamov A."/>
            <person name="Andreopoulos B."/>
            <person name="Baker S.E."/>
            <person name="Barry K."/>
            <person name="Bills G."/>
            <person name="Bluhm B.H."/>
            <person name="Cannon C."/>
            <person name="Castanera R."/>
            <person name="Culley D.E."/>
            <person name="Daum C."/>
            <person name="Ezra D."/>
            <person name="Gonzalez J.B."/>
            <person name="Henrissat B."/>
            <person name="Kuo A."/>
            <person name="Liang C."/>
            <person name="Lipzen A."/>
            <person name="Lutzoni F."/>
            <person name="Magnuson J."/>
            <person name="Mondo S."/>
            <person name="Nolan M."/>
            <person name="Ohm R."/>
            <person name="Pangilinan J."/>
            <person name="Park H.-J."/>
            <person name="Ramirez L."/>
            <person name="Alfaro M."/>
            <person name="Sun H."/>
            <person name="Tritt A."/>
            <person name="Yoshinaga Y."/>
            <person name="Zwiers L.-H."/>
            <person name="Turgeon B.G."/>
            <person name="Goodwin S.B."/>
            <person name="Spatafora J.W."/>
            <person name="Crous P.W."/>
            <person name="Grigoriev I.V."/>
        </authorList>
    </citation>
    <scope>NUCLEOTIDE SEQUENCE</scope>
    <source>
        <strain evidence="2">IPT5</strain>
    </source>
</reference>